<evidence type="ECO:0000256" key="5">
    <source>
        <dbReference type="SAM" id="MobiDB-lite"/>
    </source>
</evidence>
<keyword evidence="3 6" id="KW-1133">Transmembrane helix</keyword>
<dbReference type="Pfam" id="PF04479">
    <property type="entry name" value="RTA1"/>
    <property type="match status" value="1"/>
</dbReference>
<keyword evidence="2 6" id="KW-0812">Transmembrane</keyword>
<feature type="transmembrane region" description="Helical" evidence="6">
    <location>
        <begin position="12"/>
        <end position="38"/>
    </location>
</feature>
<reference evidence="7" key="3">
    <citation type="submission" date="2011-03" db="EMBL/GenBank/DDBJ databases">
        <title>Annotation of Magnaporthe poae ATCC 64411.</title>
        <authorList>
            <person name="Ma L.-J."/>
            <person name="Dead R."/>
            <person name="Young S.K."/>
            <person name="Zeng Q."/>
            <person name="Gargeya S."/>
            <person name="Fitzgerald M."/>
            <person name="Haas B."/>
            <person name="Abouelleil A."/>
            <person name="Alvarado L."/>
            <person name="Arachchi H.M."/>
            <person name="Berlin A."/>
            <person name="Brown A."/>
            <person name="Chapman S.B."/>
            <person name="Chen Z."/>
            <person name="Dunbar C."/>
            <person name="Freedman E."/>
            <person name="Gearin G."/>
            <person name="Gellesch M."/>
            <person name="Goldberg J."/>
            <person name="Griggs A."/>
            <person name="Gujja S."/>
            <person name="Heiman D."/>
            <person name="Howarth C."/>
            <person name="Larson L."/>
            <person name="Lui A."/>
            <person name="MacDonald P.J.P."/>
            <person name="Mehta T."/>
            <person name="Montmayeur A."/>
            <person name="Murphy C."/>
            <person name="Neiman D."/>
            <person name="Pearson M."/>
            <person name="Priest M."/>
            <person name="Roberts A."/>
            <person name="Saif S."/>
            <person name="Shea T."/>
            <person name="Shenoy N."/>
            <person name="Sisk P."/>
            <person name="Stolte C."/>
            <person name="Sykes S."/>
            <person name="Yandava C."/>
            <person name="Wortman J."/>
            <person name="Nusbaum C."/>
            <person name="Birren B."/>
        </authorList>
    </citation>
    <scope>NUCLEOTIDE SEQUENCE</scope>
    <source>
        <strain evidence="7">ATCC 64411</strain>
    </source>
</reference>
<feature type="transmembrane region" description="Helical" evidence="6">
    <location>
        <begin position="79"/>
        <end position="101"/>
    </location>
</feature>
<dbReference type="VEuPathDB" id="FungiDB:MAPG_09232"/>
<evidence type="ECO:0000256" key="2">
    <source>
        <dbReference type="ARBA" id="ARBA00022692"/>
    </source>
</evidence>
<dbReference type="EMBL" id="ADBL01002260">
    <property type="status" value="NOT_ANNOTATED_CDS"/>
    <property type="molecule type" value="Genomic_DNA"/>
</dbReference>
<dbReference type="Proteomes" id="UP000011715">
    <property type="component" value="Unassembled WGS sequence"/>
</dbReference>
<dbReference type="STRING" id="644358.A0A0C4E9E8"/>
<dbReference type="GO" id="GO:0016020">
    <property type="term" value="C:membrane"/>
    <property type="evidence" value="ECO:0007669"/>
    <property type="project" value="UniProtKB-SubCell"/>
</dbReference>
<dbReference type="AlphaFoldDB" id="A0A0C4E9E8"/>
<reference evidence="7" key="1">
    <citation type="submission" date="2010-05" db="EMBL/GenBank/DDBJ databases">
        <title>The Genome Sequence of Magnaporthe poae strain ATCC 64411.</title>
        <authorList>
            <consortium name="The Broad Institute Genome Sequencing Platform"/>
            <consortium name="Broad Institute Genome Sequencing Center for Infectious Disease"/>
            <person name="Ma L.-J."/>
            <person name="Dead R."/>
            <person name="Young S."/>
            <person name="Zeng Q."/>
            <person name="Koehrsen M."/>
            <person name="Alvarado L."/>
            <person name="Berlin A."/>
            <person name="Chapman S.B."/>
            <person name="Chen Z."/>
            <person name="Freedman E."/>
            <person name="Gellesch M."/>
            <person name="Goldberg J."/>
            <person name="Griggs A."/>
            <person name="Gujja S."/>
            <person name="Heilman E.R."/>
            <person name="Heiman D."/>
            <person name="Hepburn T."/>
            <person name="Howarth C."/>
            <person name="Jen D."/>
            <person name="Larson L."/>
            <person name="Mehta T."/>
            <person name="Neiman D."/>
            <person name="Pearson M."/>
            <person name="Roberts A."/>
            <person name="Saif S."/>
            <person name="Shea T."/>
            <person name="Shenoy N."/>
            <person name="Sisk P."/>
            <person name="Stolte C."/>
            <person name="Sykes S."/>
            <person name="Walk T."/>
            <person name="White J."/>
            <person name="Yandava C."/>
            <person name="Haas B."/>
            <person name="Nusbaum C."/>
            <person name="Birren B."/>
        </authorList>
    </citation>
    <scope>NUCLEOTIDE SEQUENCE</scope>
    <source>
        <strain evidence="7">ATCC 64411</strain>
    </source>
</reference>
<evidence type="ECO:0000313" key="7">
    <source>
        <dbReference type="EMBL" id="KLU90268.1"/>
    </source>
</evidence>
<reference evidence="8" key="4">
    <citation type="journal article" date="2015" name="G3 (Bethesda)">
        <title>Genome sequences of three phytopathogenic species of the Magnaporthaceae family of fungi.</title>
        <authorList>
            <person name="Okagaki L.H."/>
            <person name="Nunes C.C."/>
            <person name="Sailsbery J."/>
            <person name="Clay B."/>
            <person name="Brown D."/>
            <person name="John T."/>
            <person name="Oh Y."/>
            <person name="Young N."/>
            <person name="Fitzgerald M."/>
            <person name="Haas B.J."/>
            <person name="Zeng Q."/>
            <person name="Young S."/>
            <person name="Adiconis X."/>
            <person name="Fan L."/>
            <person name="Levin J.Z."/>
            <person name="Mitchell T.K."/>
            <person name="Okubara P.A."/>
            <person name="Farman M.L."/>
            <person name="Kohn L.M."/>
            <person name="Birren B."/>
            <person name="Ma L.-J."/>
            <person name="Dean R.A."/>
        </authorList>
    </citation>
    <scope>NUCLEOTIDE SEQUENCE</scope>
    <source>
        <strain evidence="8">ATCC 64411 / 73-15</strain>
    </source>
</reference>
<name>A0A0C4E9E8_MAGP6</name>
<comment type="subcellular location">
    <subcellularLocation>
        <location evidence="1">Membrane</location>
        <topology evidence="1">Multi-pass membrane protein</topology>
    </subcellularLocation>
</comment>
<gene>
    <name evidence="7" type="ORF">MAPG_09232</name>
</gene>
<feature type="transmembrane region" description="Helical" evidence="6">
    <location>
        <begin position="167"/>
        <end position="188"/>
    </location>
</feature>
<dbReference type="OrthoDB" id="3358017at2759"/>
<feature type="transmembrane region" description="Helical" evidence="6">
    <location>
        <begin position="50"/>
        <end position="67"/>
    </location>
</feature>
<evidence type="ECO:0000256" key="1">
    <source>
        <dbReference type="ARBA" id="ARBA00004141"/>
    </source>
</evidence>
<dbReference type="InterPro" id="IPR007568">
    <property type="entry name" value="RTA1"/>
</dbReference>
<dbReference type="OMA" id="HEWFFYV"/>
<keyword evidence="4 6" id="KW-0472">Membrane</keyword>
<evidence type="ECO:0000256" key="6">
    <source>
        <dbReference type="SAM" id="Phobius"/>
    </source>
</evidence>
<keyword evidence="9" id="KW-1185">Reference proteome</keyword>
<evidence type="ECO:0008006" key="10">
    <source>
        <dbReference type="Google" id="ProtNLM"/>
    </source>
</evidence>
<feature type="region of interest" description="Disordered" evidence="5">
    <location>
        <begin position="337"/>
        <end position="363"/>
    </location>
</feature>
<dbReference type="EnsemblFungi" id="MAPG_09232T0">
    <property type="protein sequence ID" value="MAPG_09232T0"/>
    <property type="gene ID" value="MAPG_09232"/>
</dbReference>
<dbReference type="PANTHER" id="PTHR31465">
    <property type="entry name" value="PROTEIN RTA1-RELATED"/>
    <property type="match status" value="1"/>
</dbReference>
<feature type="transmembrane region" description="Helical" evidence="6">
    <location>
        <begin position="200"/>
        <end position="220"/>
    </location>
</feature>
<organism evidence="8 9">
    <name type="scientific">Magnaporthiopsis poae (strain ATCC 64411 / 73-15)</name>
    <name type="common">Kentucky bluegrass fungus</name>
    <name type="synonym">Magnaporthe poae</name>
    <dbReference type="NCBI Taxonomy" id="644358"/>
    <lineage>
        <taxon>Eukaryota</taxon>
        <taxon>Fungi</taxon>
        <taxon>Dikarya</taxon>
        <taxon>Ascomycota</taxon>
        <taxon>Pezizomycotina</taxon>
        <taxon>Sordariomycetes</taxon>
        <taxon>Sordariomycetidae</taxon>
        <taxon>Magnaporthales</taxon>
        <taxon>Magnaporthaceae</taxon>
        <taxon>Magnaporthiopsis</taxon>
    </lineage>
</organism>
<reference evidence="8" key="5">
    <citation type="submission" date="2015-06" db="UniProtKB">
        <authorList>
            <consortium name="EnsemblFungi"/>
        </authorList>
    </citation>
    <scope>IDENTIFICATION</scope>
    <source>
        <strain evidence="8">ATCC 64411</strain>
    </source>
</reference>
<reference evidence="9" key="2">
    <citation type="submission" date="2010-05" db="EMBL/GenBank/DDBJ databases">
        <title>The genome sequence of Magnaporthe poae strain ATCC 64411.</title>
        <authorList>
            <person name="Ma L.-J."/>
            <person name="Dead R."/>
            <person name="Young S."/>
            <person name="Zeng Q."/>
            <person name="Koehrsen M."/>
            <person name="Alvarado L."/>
            <person name="Berlin A."/>
            <person name="Chapman S.B."/>
            <person name="Chen Z."/>
            <person name="Freedman E."/>
            <person name="Gellesch M."/>
            <person name="Goldberg J."/>
            <person name="Griggs A."/>
            <person name="Gujja S."/>
            <person name="Heilman E.R."/>
            <person name="Heiman D."/>
            <person name="Hepburn T."/>
            <person name="Howarth C."/>
            <person name="Jen D."/>
            <person name="Larson L."/>
            <person name="Mehta T."/>
            <person name="Neiman D."/>
            <person name="Pearson M."/>
            <person name="Roberts A."/>
            <person name="Saif S."/>
            <person name="Shea T."/>
            <person name="Shenoy N."/>
            <person name="Sisk P."/>
            <person name="Stolte C."/>
            <person name="Sykes S."/>
            <person name="Walk T."/>
            <person name="White J."/>
            <person name="Yandava C."/>
            <person name="Haas B."/>
            <person name="Nusbaum C."/>
            <person name="Birren B."/>
        </authorList>
    </citation>
    <scope>NUCLEOTIDE SEQUENCE [LARGE SCALE GENOMIC DNA]</scope>
    <source>
        <strain evidence="9">ATCC 64411 / 73-15</strain>
    </source>
</reference>
<feature type="transmembrane region" description="Helical" evidence="6">
    <location>
        <begin position="249"/>
        <end position="269"/>
    </location>
</feature>
<accession>A0A0C4E9E8</accession>
<dbReference type="EMBL" id="GL876974">
    <property type="protein sequence ID" value="KLU90268.1"/>
    <property type="molecule type" value="Genomic_DNA"/>
</dbReference>
<protein>
    <recommendedName>
        <fullName evidence="10">RTA1 domain-containing protein</fullName>
    </recommendedName>
</protein>
<evidence type="ECO:0000256" key="4">
    <source>
        <dbReference type="ARBA" id="ARBA00023136"/>
    </source>
</evidence>
<evidence type="ECO:0000256" key="3">
    <source>
        <dbReference type="ARBA" id="ARBA00022989"/>
    </source>
</evidence>
<proteinExistence type="predicted"/>
<sequence length="363" mass="39905">MPDGSQAPRSLFFYTPSTAAAAVFTAAYALLTLGHLYLTWKYKSWTTSGMLPFTALAFTAGFAVRVFCSFHDTHAKAFIATQFILYATAPLLELANAHILGRILYYVPYLSPIHPGRVLSSFLMLSFSVEILNALGVMQSIVGTIVQDKAREDAASRVKTGNALMKASLILQLSFALLLVGLGAVFQFRCFRRGIRTSKVNMPLLGVYLSMLLVTARTVYRTVEHFAFENLTAASLASSMPPVVLRFEWYFYVFEAAVLFLAVAVFVVLHPRRWLPLHKTTYLAQDGVTELEGPGWNDKRPFIVTLCDPFNLVGLLSRTPRGANGGDRPFWESNGYVFKKGPGRSGGESTEEGLGAQGTEDAA</sequence>
<dbReference type="PANTHER" id="PTHR31465:SF13">
    <property type="entry name" value="RTA1 DOMAIN PROTEIN-RELATED"/>
    <property type="match status" value="1"/>
</dbReference>
<evidence type="ECO:0000313" key="8">
    <source>
        <dbReference type="EnsemblFungi" id="MAPG_09232T0"/>
    </source>
</evidence>
<evidence type="ECO:0000313" key="9">
    <source>
        <dbReference type="Proteomes" id="UP000011715"/>
    </source>
</evidence>
<dbReference type="eggNOG" id="ENOG502RDNH">
    <property type="taxonomic scope" value="Eukaryota"/>
</dbReference>